<gene>
    <name evidence="2" type="ORF">OG563_44525</name>
</gene>
<keyword evidence="1" id="KW-1133">Transmembrane helix</keyword>
<accession>A0ABZ1YSI5</accession>
<name>A0ABZ1YSI5_9NOCA</name>
<feature type="transmembrane region" description="Helical" evidence="1">
    <location>
        <begin position="140"/>
        <end position="162"/>
    </location>
</feature>
<evidence type="ECO:0000256" key="1">
    <source>
        <dbReference type="SAM" id="Phobius"/>
    </source>
</evidence>
<keyword evidence="1" id="KW-0472">Membrane</keyword>
<protein>
    <recommendedName>
        <fullName evidence="4">DUF420 domain-containing protein</fullName>
    </recommendedName>
</protein>
<sequence length="165" mass="17651">MTTVHSLLRWAAYALVAPVIGLGPIASRFRVPRRLLGIFIAPRDSLAVRAVMHSVLAGVIGLLTWFLAFLATIAAVRGICYPLIADNDLEHSWGGPTLAGAWAVHALLGVGLLPVWGLALAGLGAVQVRLTRRLLGRHGPWWPIPVSLLLAVGGVLLFISWLHQA</sequence>
<feature type="transmembrane region" description="Helical" evidence="1">
    <location>
        <begin position="12"/>
        <end position="31"/>
    </location>
</feature>
<evidence type="ECO:0008006" key="4">
    <source>
        <dbReference type="Google" id="ProtNLM"/>
    </source>
</evidence>
<keyword evidence="1" id="KW-0812">Transmembrane</keyword>
<keyword evidence="3" id="KW-1185">Reference proteome</keyword>
<evidence type="ECO:0000313" key="2">
    <source>
        <dbReference type="EMBL" id="WUV46063.1"/>
    </source>
</evidence>
<reference evidence="2" key="1">
    <citation type="submission" date="2022-10" db="EMBL/GenBank/DDBJ databases">
        <title>The complete genomes of actinobacterial strains from the NBC collection.</title>
        <authorList>
            <person name="Joergensen T.S."/>
            <person name="Alvarez Arevalo M."/>
            <person name="Sterndorff E.B."/>
            <person name="Faurdal D."/>
            <person name="Vuksanovic O."/>
            <person name="Mourched A.-S."/>
            <person name="Charusanti P."/>
            <person name="Shaw S."/>
            <person name="Blin K."/>
            <person name="Weber T."/>
        </authorList>
    </citation>
    <scope>NUCLEOTIDE SEQUENCE</scope>
    <source>
        <strain evidence="2">NBC_01482</strain>
    </source>
</reference>
<dbReference type="RefSeq" id="WP_327099324.1">
    <property type="nucleotide sequence ID" value="NZ_CP109149.1"/>
</dbReference>
<organism evidence="2 3">
    <name type="scientific">Nocardia vinacea</name>
    <dbReference type="NCBI Taxonomy" id="96468"/>
    <lineage>
        <taxon>Bacteria</taxon>
        <taxon>Bacillati</taxon>
        <taxon>Actinomycetota</taxon>
        <taxon>Actinomycetes</taxon>
        <taxon>Mycobacteriales</taxon>
        <taxon>Nocardiaceae</taxon>
        <taxon>Nocardia</taxon>
    </lineage>
</organism>
<dbReference type="Proteomes" id="UP001432062">
    <property type="component" value="Chromosome"/>
</dbReference>
<proteinExistence type="predicted"/>
<dbReference type="EMBL" id="CP109441">
    <property type="protein sequence ID" value="WUV46063.1"/>
    <property type="molecule type" value="Genomic_DNA"/>
</dbReference>
<evidence type="ECO:0000313" key="3">
    <source>
        <dbReference type="Proteomes" id="UP001432062"/>
    </source>
</evidence>
<feature type="transmembrane region" description="Helical" evidence="1">
    <location>
        <begin position="51"/>
        <end position="84"/>
    </location>
</feature>
<feature type="transmembrane region" description="Helical" evidence="1">
    <location>
        <begin position="104"/>
        <end position="128"/>
    </location>
</feature>